<dbReference type="SUPFAM" id="SSF50129">
    <property type="entry name" value="GroES-like"/>
    <property type="match status" value="1"/>
</dbReference>
<keyword evidence="2" id="KW-0560">Oxidoreductase</keyword>
<dbReference type="InterPro" id="IPR036291">
    <property type="entry name" value="NAD(P)-bd_dom_sf"/>
</dbReference>
<dbReference type="InterPro" id="IPR020843">
    <property type="entry name" value="ER"/>
</dbReference>
<accession>A0A937UPE7</accession>
<dbReference type="GO" id="GO:0016651">
    <property type="term" value="F:oxidoreductase activity, acting on NAD(P)H"/>
    <property type="evidence" value="ECO:0007669"/>
    <property type="project" value="TreeGrafter"/>
</dbReference>
<dbReference type="InterPro" id="IPR013149">
    <property type="entry name" value="ADH-like_C"/>
</dbReference>
<comment type="caution">
    <text evidence="4">The sequence shown here is derived from an EMBL/GenBank/DDBJ whole genome shotgun (WGS) entry which is preliminary data.</text>
</comment>
<dbReference type="Proteomes" id="UP000604475">
    <property type="component" value="Unassembled WGS sequence"/>
</dbReference>
<evidence type="ECO:0000313" key="4">
    <source>
        <dbReference type="EMBL" id="MBL7628997.1"/>
    </source>
</evidence>
<dbReference type="AlphaFoldDB" id="A0A937UPE7"/>
<reference evidence="4" key="1">
    <citation type="submission" date="2020-12" db="EMBL/GenBank/DDBJ databases">
        <title>Genomic characterization of non-nitrogen-fixing Frankia strains.</title>
        <authorList>
            <person name="Carlos-Shanley C."/>
            <person name="Guerra T."/>
            <person name="Hahn D."/>
        </authorList>
    </citation>
    <scope>NUCLEOTIDE SEQUENCE</scope>
    <source>
        <strain evidence="4">CN6</strain>
    </source>
</reference>
<keyword evidence="1" id="KW-0521">NADP</keyword>
<evidence type="ECO:0000259" key="3">
    <source>
        <dbReference type="SMART" id="SM00829"/>
    </source>
</evidence>
<feature type="domain" description="Enoyl reductase (ER)" evidence="3">
    <location>
        <begin position="9"/>
        <end position="310"/>
    </location>
</feature>
<gene>
    <name evidence="4" type="ORF">I7412_17905</name>
</gene>
<proteinExistence type="predicted"/>
<protein>
    <submittedName>
        <fullName evidence="4">Zinc-binding dehydrogenase</fullName>
    </submittedName>
</protein>
<dbReference type="GO" id="GO:0070402">
    <property type="term" value="F:NADPH binding"/>
    <property type="evidence" value="ECO:0007669"/>
    <property type="project" value="TreeGrafter"/>
</dbReference>
<organism evidence="4 5">
    <name type="scientific">Frankia nepalensis</name>
    <dbReference type="NCBI Taxonomy" id="1836974"/>
    <lineage>
        <taxon>Bacteria</taxon>
        <taxon>Bacillati</taxon>
        <taxon>Actinomycetota</taxon>
        <taxon>Actinomycetes</taxon>
        <taxon>Frankiales</taxon>
        <taxon>Frankiaceae</taxon>
        <taxon>Frankia</taxon>
    </lineage>
</organism>
<dbReference type="RefSeq" id="WP_203007563.1">
    <property type="nucleotide sequence ID" value="NZ_JADWYU010000078.1"/>
</dbReference>
<dbReference type="SUPFAM" id="SSF51735">
    <property type="entry name" value="NAD(P)-binding Rossmann-fold domains"/>
    <property type="match status" value="1"/>
</dbReference>
<dbReference type="PANTHER" id="PTHR48106">
    <property type="entry name" value="QUINONE OXIDOREDUCTASE PIG3-RELATED"/>
    <property type="match status" value="1"/>
</dbReference>
<dbReference type="SMART" id="SM00829">
    <property type="entry name" value="PKS_ER"/>
    <property type="match status" value="1"/>
</dbReference>
<evidence type="ECO:0000256" key="2">
    <source>
        <dbReference type="ARBA" id="ARBA00023002"/>
    </source>
</evidence>
<evidence type="ECO:0000313" key="5">
    <source>
        <dbReference type="Proteomes" id="UP000604475"/>
    </source>
</evidence>
<dbReference type="Gene3D" id="3.90.180.10">
    <property type="entry name" value="Medium-chain alcohol dehydrogenases, catalytic domain"/>
    <property type="match status" value="1"/>
</dbReference>
<dbReference type="EMBL" id="JAEACQ010000202">
    <property type="protein sequence ID" value="MBL7628997.1"/>
    <property type="molecule type" value="Genomic_DNA"/>
</dbReference>
<name>A0A937UPE7_9ACTN</name>
<dbReference type="InterPro" id="IPR011032">
    <property type="entry name" value="GroES-like_sf"/>
</dbReference>
<sequence>MRSLVVDLATPAGLRLEQRPEPTVGAGQVLIQVEAVSLVDRDLDYAPRMVGAGGVWGFDAAGTVIGAAPDLGAPGSPPAPALGTRVVTLLPAPGAWSELVVSDVADVAPLPDAVDAATATALALPGLSALQVVHEIPPLAGQHVLVTGASGGVGWYAVQLAATAGARVTALVRDAADTEPLRRIGAAAVVTGLADVTGPVDVVIDIVGGAVLAAAVPLLGQGGVAVAVGAISGEPTVLAPDTLASPARRRLQGYWGHWPVGDDLRELVGLVAAGRLTPAEHPRTSWQAVDELAAGYRDGRVRRRRAILAVD</sequence>
<evidence type="ECO:0000256" key="1">
    <source>
        <dbReference type="ARBA" id="ARBA00022857"/>
    </source>
</evidence>
<dbReference type="Pfam" id="PF00107">
    <property type="entry name" value="ADH_zinc_N"/>
    <property type="match status" value="1"/>
</dbReference>
<dbReference type="Gene3D" id="3.40.50.720">
    <property type="entry name" value="NAD(P)-binding Rossmann-like Domain"/>
    <property type="match status" value="1"/>
</dbReference>
<keyword evidence="5" id="KW-1185">Reference proteome</keyword>
<dbReference type="PANTHER" id="PTHR48106:SF18">
    <property type="entry name" value="QUINONE OXIDOREDUCTASE PIG3"/>
    <property type="match status" value="1"/>
</dbReference>